<evidence type="ECO:0000259" key="5">
    <source>
        <dbReference type="SMART" id="SM01158"/>
    </source>
</evidence>
<dbReference type="GO" id="GO:0005829">
    <property type="term" value="C:cytosol"/>
    <property type="evidence" value="ECO:0007669"/>
    <property type="project" value="TreeGrafter"/>
</dbReference>
<evidence type="ECO:0000256" key="4">
    <source>
        <dbReference type="ARBA" id="ARBA00023136"/>
    </source>
</evidence>
<sequence length="717" mass="79726">MALRHHLRDLYSLPSQLQTTTPQSLSLHLSNSSFSAMAAITSPLTQDRRPSFQPKIVSLYEALFKDDDPSPPCLTSPGFWTEFFLLRPHPPSLRSILDPLSGDDLPHLQPVTRILFRRSVDALQGRKSPQDEIALETLQLFLGCVLKKKYTNASSEVIAVLTGLDEVDNVMEGLVDSLEGIIRGGRTVELRRKAVQVALCVACGAFNTGLLSYFTHRDLFPALMKYINDPSTTGFTYEPLLTLALLSNYNKFEFQNPYQLRLDDFVNENTIKQIVQEVGMTCIRCRSDYVSIMDDLPEGWSLGSVLSYVGLSIFAGADKAKKPPPTPQNAELIKAGFGALPHPQAALLLATYDWVNSNMLFCHSFVNHQNPDPKVESPICAYLSFTSYILHHAHRSTRCGLYARLNLFVLRILLEDQGICKRLTSDETKGFVRLCRQKPPHLPLIRGKRLLLTAVIDLVADGINHNLKKKLDVDLYIVSLTVLHRAITFLIRTRTRLEYHWSELWRSLLTLLRFLTTYATDLQQQFPTSSLSSLIFALLSLTVLCLTSGDSFLANAAEYDDLFYKLVEAGDTLQKFRDAWTGVLSATPGAVSNSRTNGGSPIPGRATPAGNGLTATVRMGKSIDVLIKVSEHYWKLIEENRGKKGGTLSPDLVKEVIKTGYETLEIGDGQIDAGKDGLGELEKWRESEERAVLKRIARMAVDDLGVVLEEGSSVSGI</sequence>
<gene>
    <name evidence="6" type="ORF">EX30DRAFT_337314</name>
</gene>
<evidence type="ECO:0000256" key="1">
    <source>
        <dbReference type="ARBA" id="ARBA00004370"/>
    </source>
</evidence>
<comment type="subcellular location">
    <subcellularLocation>
        <location evidence="1">Membrane</location>
    </subcellularLocation>
</comment>
<dbReference type="SMART" id="SM01158">
    <property type="entry name" value="DUF1741"/>
    <property type="match status" value="1"/>
</dbReference>
<feature type="domain" description="Armadillo-like helical" evidence="5">
    <location>
        <begin position="443"/>
        <end position="708"/>
    </location>
</feature>
<proteinExistence type="predicted"/>
<evidence type="ECO:0000313" key="7">
    <source>
        <dbReference type="Proteomes" id="UP000298138"/>
    </source>
</evidence>
<keyword evidence="7" id="KW-1185">Reference proteome</keyword>
<name>A0A4S2N6F0_9PEZI</name>
<dbReference type="GO" id="GO:0016020">
    <property type="term" value="C:membrane"/>
    <property type="evidence" value="ECO:0007669"/>
    <property type="project" value="UniProtKB-SubCell"/>
</dbReference>
<evidence type="ECO:0000256" key="3">
    <source>
        <dbReference type="ARBA" id="ARBA00022989"/>
    </source>
</evidence>
<accession>A0A4S2N6F0</accession>
<dbReference type="PANTHER" id="PTHR13608">
    <property type="entry name" value="ARMADILLO-LIKE HELICAL DOMAIN-CONTAINING PROTEIN 3"/>
    <property type="match status" value="1"/>
</dbReference>
<dbReference type="Proteomes" id="UP000298138">
    <property type="component" value="Unassembled WGS sequence"/>
</dbReference>
<dbReference type="Pfam" id="PF08427">
    <property type="entry name" value="ARMH3_C"/>
    <property type="match status" value="1"/>
</dbReference>
<dbReference type="AlphaFoldDB" id="A0A4S2N6F0"/>
<dbReference type="InterPro" id="IPR013636">
    <property type="entry name" value="ARMH3_C"/>
</dbReference>
<keyword evidence="4" id="KW-0472">Membrane</keyword>
<dbReference type="EMBL" id="ML220112">
    <property type="protein sequence ID" value="TGZ84851.1"/>
    <property type="molecule type" value="Genomic_DNA"/>
</dbReference>
<dbReference type="PANTHER" id="PTHR13608:SF3">
    <property type="entry name" value="ARMADILLO-LIKE HELICAL DOMAIN-CONTAINING PROTEIN 3"/>
    <property type="match status" value="1"/>
</dbReference>
<keyword evidence="3" id="KW-1133">Transmembrane helix</keyword>
<dbReference type="OrthoDB" id="2012278at2759"/>
<protein>
    <submittedName>
        <fullName evidence="6">DUF1741-domain-containing protein</fullName>
    </submittedName>
</protein>
<organism evidence="6 7">
    <name type="scientific">Ascodesmis nigricans</name>
    <dbReference type="NCBI Taxonomy" id="341454"/>
    <lineage>
        <taxon>Eukaryota</taxon>
        <taxon>Fungi</taxon>
        <taxon>Dikarya</taxon>
        <taxon>Ascomycota</taxon>
        <taxon>Pezizomycotina</taxon>
        <taxon>Pezizomycetes</taxon>
        <taxon>Pezizales</taxon>
        <taxon>Ascodesmidaceae</taxon>
        <taxon>Ascodesmis</taxon>
    </lineage>
</organism>
<evidence type="ECO:0000256" key="2">
    <source>
        <dbReference type="ARBA" id="ARBA00022692"/>
    </source>
</evidence>
<dbReference type="InParanoid" id="A0A4S2N6F0"/>
<keyword evidence="2" id="KW-0812">Transmembrane</keyword>
<evidence type="ECO:0000313" key="6">
    <source>
        <dbReference type="EMBL" id="TGZ84851.1"/>
    </source>
</evidence>
<reference evidence="6 7" key="1">
    <citation type="submission" date="2019-04" db="EMBL/GenBank/DDBJ databases">
        <title>Comparative genomics and transcriptomics to analyze fruiting body development in filamentous ascomycetes.</title>
        <authorList>
            <consortium name="DOE Joint Genome Institute"/>
            <person name="Lutkenhaus R."/>
            <person name="Traeger S."/>
            <person name="Breuer J."/>
            <person name="Kuo A."/>
            <person name="Lipzen A."/>
            <person name="Pangilinan J."/>
            <person name="Dilworth D."/>
            <person name="Sandor L."/>
            <person name="Poggeler S."/>
            <person name="Barry K."/>
            <person name="Grigoriev I.V."/>
            <person name="Nowrousian M."/>
        </authorList>
    </citation>
    <scope>NUCLEOTIDE SEQUENCE [LARGE SCALE GENOMIC DNA]</scope>
    <source>
        <strain evidence="6 7">CBS 389.68</strain>
    </source>
</reference>
<dbReference type="InterPro" id="IPR039868">
    <property type="entry name" value="ARMD3-like"/>
</dbReference>